<dbReference type="PANTHER" id="PTHR45138">
    <property type="entry name" value="REGULATORY COMPONENTS OF SENSORY TRANSDUCTION SYSTEM"/>
    <property type="match status" value="1"/>
</dbReference>
<gene>
    <name evidence="7" type="ordered locus">Awo_c18710</name>
</gene>
<dbReference type="Proteomes" id="UP000007177">
    <property type="component" value="Chromosome"/>
</dbReference>
<evidence type="ECO:0000313" key="8">
    <source>
        <dbReference type="Proteomes" id="UP000007177"/>
    </source>
</evidence>
<dbReference type="Gene3D" id="3.40.50.2300">
    <property type="match status" value="2"/>
</dbReference>
<dbReference type="PROSITE" id="PS50110">
    <property type="entry name" value="RESPONSE_REGULATORY"/>
    <property type="match status" value="2"/>
</dbReference>
<dbReference type="Pfam" id="PF00990">
    <property type="entry name" value="GGDEF"/>
    <property type="match status" value="1"/>
</dbReference>
<dbReference type="SMART" id="SM00267">
    <property type="entry name" value="GGDEF"/>
    <property type="match status" value="1"/>
</dbReference>
<keyword evidence="4" id="KW-0175">Coiled coil</keyword>
<reference evidence="7 8" key="2">
    <citation type="journal article" date="2012" name="PLoS ONE">
        <title>An ancient pathway combining carbon dioxide fixation with the generation and utilization of a sodium ion gradient for ATP synthesis.</title>
        <authorList>
            <person name="Poehlein A."/>
            <person name="Schmidt S."/>
            <person name="Kaster A.K."/>
            <person name="Goenrich M."/>
            <person name="Vollmers J."/>
            <person name="Thurmer A."/>
            <person name="Bertsch J."/>
            <person name="Schuchmann K."/>
            <person name="Voigt B."/>
            <person name="Hecker M."/>
            <person name="Daniel R."/>
            <person name="Thauer R.K."/>
            <person name="Gottschalk G."/>
            <person name="Muller V."/>
        </authorList>
    </citation>
    <scope>NUCLEOTIDE SEQUENCE [LARGE SCALE GENOMIC DNA]</scope>
    <source>
        <strain evidence="8">ATCC 29683 / DSM 1030 / JCM 2381 / KCTC 1655 / WB1</strain>
    </source>
</reference>
<dbReference type="InterPro" id="IPR001789">
    <property type="entry name" value="Sig_transdc_resp-reg_receiver"/>
</dbReference>
<dbReference type="SUPFAM" id="SSF55073">
    <property type="entry name" value="Nucleotide cyclase"/>
    <property type="match status" value="1"/>
</dbReference>
<dbReference type="InterPro" id="IPR000160">
    <property type="entry name" value="GGDEF_dom"/>
</dbReference>
<protein>
    <recommendedName>
        <fullName evidence="1">Stage 0 sporulation protein A homolog</fullName>
    </recommendedName>
</protein>
<feature type="modified residue" description="4-aspartylphosphate" evidence="3">
    <location>
        <position position="491"/>
    </location>
</feature>
<dbReference type="FunFam" id="3.30.70.270:FF:000001">
    <property type="entry name" value="Diguanylate cyclase domain protein"/>
    <property type="match status" value="1"/>
</dbReference>
<dbReference type="eggNOG" id="COG0745">
    <property type="taxonomic scope" value="Bacteria"/>
</dbReference>
<dbReference type="CDD" id="cd01949">
    <property type="entry name" value="GGDEF"/>
    <property type="match status" value="1"/>
</dbReference>
<keyword evidence="3" id="KW-0597">Phosphoprotein</keyword>
<feature type="modified residue" description="4-aspartylphosphate" evidence="3">
    <location>
        <position position="192"/>
    </location>
</feature>
<evidence type="ECO:0000256" key="3">
    <source>
        <dbReference type="PROSITE-ProRule" id="PRU00169"/>
    </source>
</evidence>
<keyword evidence="8" id="KW-1185">Reference proteome</keyword>
<evidence type="ECO:0000256" key="4">
    <source>
        <dbReference type="SAM" id="Coils"/>
    </source>
</evidence>
<evidence type="ECO:0000259" key="5">
    <source>
        <dbReference type="PROSITE" id="PS50110"/>
    </source>
</evidence>
<reference evidence="8" key="1">
    <citation type="submission" date="2011-07" db="EMBL/GenBank/DDBJ databases">
        <title>Complete genome sequence of Acetobacterium woodii.</title>
        <authorList>
            <person name="Poehlein A."/>
            <person name="Schmidt S."/>
            <person name="Kaster A.-K."/>
            <person name="Goenrich M."/>
            <person name="Vollmers J."/>
            <person name="Thuermer A."/>
            <person name="Gottschalk G."/>
            <person name="Thauer R.K."/>
            <person name="Daniel R."/>
            <person name="Mueller V."/>
        </authorList>
    </citation>
    <scope>NUCLEOTIDE SEQUENCE [LARGE SCALE GENOMIC DNA]</scope>
    <source>
        <strain evidence="8">ATCC 29683 / DSM 1030 / JCM 2381 / KCTC 1655 / WB1</strain>
    </source>
</reference>
<dbReference type="KEGG" id="awo:Awo_c18710"/>
<dbReference type="InterPro" id="IPR043128">
    <property type="entry name" value="Rev_trsase/Diguanyl_cyclase"/>
</dbReference>
<dbReference type="HOGENOM" id="CLU_000445_11_28_9"/>
<dbReference type="AlphaFoldDB" id="H6LJ87"/>
<comment type="function">
    <text evidence="2">May play the central regulatory role in sporulation. It may be an element of the effector pathway responsible for the activation of sporulation genes in response to nutritional stress. Spo0A may act in concert with spo0H (a sigma factor) to control the expression of some genes that are critical to the sporulation process.</text>
</comment>
<name>H6LJ87_ACEWD</name>
<dbReference type="PROSITE" id="PS50887">
    <property type="entry name" value="GGDEF"/>
    <property type="match status" value="1"/>
</dbReference>
<dbReference type="CDD" id="cd00156">
    <property type="entry name" value="REC"/>
    <property type="match status" value="2"/>
</dbReference>
<dbReference type="GO" id="GO:0052621">
    <property type="term" value="F:diguanylate cyclase activity"/>
    <property type="evidence" value="ECO:0007669"/>
    <property type="project" value="TreeGrafter"/>
</dbReference>
<evidence type="ECO:0000256" key="1">
    <source>
        <dbReference type="ARBA" id="ARBA00018672"/>
    </source>
</evidence>
<dbReference type="SMART" id="SM00448">
    <property type="entry name" value="REC"/>
    <property type="match status" value="2"/>
</dbReference>
<accession>H6LJ87</accession>
<dbReference type="EMBL" id="CP002987">
    <property type="protein sequence ID" value="AFA48650.1"/>
    <property type="molecule type" value="Genomic_DNA"/>
</dbReference>
<dbReference type="InterPro" id="IPR011006">
    <property type="entry name" value="CheY-like_superfamily"/>
</dbReference>
<dbReference type="Gene3D" id="3.30.70.270">
    <property type="match status" value="1"/>
</dbReference>
<feature type="domain" description="Response regulatory" evidence="5">
    <location>
        <begin position="143"/>
        <end position="257"/>
    </location>
</feature>
<dbReference type="GO" id="GO:0000160">
    <property type="term" value="P:phosphorelay signal transduction system"/>
    <property type="evidence" value="ECO:0007669"/>
    <property type="project" value="InterPro"/>
</dbReference>
<dbReference type="SUPFAM" id="SSF52172">
    <property type="entry name" value="CheY-like"/>
    <property type="match status" value="2"/>
</dbReference>
<dbReference type="InterPro" id="IPR029787">
    <property type="entry name" value="Nucleotide_cyclase"/>
</dbReference>
<dbReference type="NCBIfam" id="TIGR00254">
    <property type="entry name" value="GGDEF"/>
    <property type="match status" value="1"/>
</dbReference>
<evidence type="ECO:0000313" key="7">
    <source>
        <dbReference type="EMBL" id="AFA48650.1"/>
    </source>
</evidence>
<sequence>MMNNNEQSKLAVLNQIKNQLNQALQDLVVLSIEPKSSRRQLMLAFFAEIKGLALQYNFRELGYLCMKNEEFLKQTDINLAVDHTAFIKLAQRFGELTLCVENLLAVATRQEGSLENLVCNPHTREVIKLTDHNYEISSQVLGRVLVLDDEMLVLNIIESVLRNRGYDVRITNNSSQAMEILRAHEVDILILDLIMPDKSGIEFYRELKQNKIVIPTIILTASTNKEDHILALQEGIDDFLRKPFEADVLVANVEKLIKKEKKHKNAYMRDPLTSAYSRCYFAERFAQEKAKFQRDGIVFSVVFIDLDHFKEINDTYGHLFGDIVLKSFVDEFKKSLRPYDQISRYGGDEFLLLLPETDAVEAYRVVERIRQKFQRKAFNTPVNLRRIYVTFSAGITEYNSSDKTLEDVLENADCQLYRAKERGRACTSFLTDTIDTGTEKYRILICDDSSTVSQLIDSRLSRLGLETQVVATGKEALTIFPDFHPHLLILDIILPDISGEIVLKKIREIETENQVKVILISVKSLGEKKPLLNELSYDDFIKKPISLEQLEQSVKRLL</sequence>
<feature type="coiled-coil region" evidence="4">
    <location>
        <begin position="3"/>
        <end position="33"/>
    </location>
</feature>
<feature type="domain" description="GGDEF" evidence="6">
    <location>
        <begin position="297"/>
        <end position="432"/>
    </location>
</feature>
<dbReference type="STRING" id="931626.Awo_c18710"/>
<organism evidence="7 8">
    <name type="scientific">Acetobacterium woodii (strain ATCC 29683 / DSM 1030 / JCM 2381 / KCTC 1655 / WB1)</name>
    <dbReference type="NCBI Taxonomy" id="931626"/>
    <lineage>
        <taxon>Bacteria</taxon>
        <taxon>Bacillati</taxon>
        <taxon>Bacillota</taxon>
        <taxon>Clostridia</taxon>
        <taxon>Eubacteriales</taxon>
        <taxon>Eubacteriaceae</taxon>
        <taxon>Acetobacterium</taxon>
    </lineage>
</organism>
<evidence type="ECO:0000259" key="6">
    <source>
        <dbReference type="PROSITE" id="PS50887"/>
    </source>
</evidence>
<proteinExistence type="predicted"/>
<dbReference type="eggNOG" id="COG3706">
    <property type="taxonomic scope" value="Bacteria"/>
</dbReference>
<dbReference type="InterPro" id="IPR050469">
    <property type="entry name" value="Diguanylate_Cyclase"/>
</dbReference>
<dbReference type="PANTHER" id="PTHR45138:SF9">
    <property type="entry name" value="DIGUANYLATE CYCLASE DGCM-RELATED"/>
    <property type="match status" value="1"/>
</dbReference>
<evidence type="ECO:0000256" key="2">
    <source>
        <dbReference type="ARBA" id="ARBA00024867"/>
    </source>
</evidence>
<feature type="domain" description="Response regulatory" evidence="5">
    <location>
        <begin position="442"/>
        <end position="558"/>
    </location>
</feature>
<dbReference type="OrthoDB" id="185601at2"/>
<dbReference type="Pfam" id="PF00072">
    <property type="entry name" value="Response_reg"/>
    <property type="match status" value="2"/>
</dbReference>